<reference evidence="2" key="2">
    <citation type="submission" date="2023-01" db="EMBL/GenBank/DDBJ databases">
        <authorList>
            <person name="Sun Q."/>
            <person name="Evtushenko L."/>
        </authorList>
    </citation>
    <scope>NUCLEOTIDE SEQUENCE</scope>
    <source>
        <strain evidence="2">VKM Ac-1069</strain>
    </source>
</reference>
<dbReference type="InterPro" id="IPR011032">
    <property type="entry name" value="GroES-like_sf"/>
</dbReference>
<dbReference type="InterPro" id="IPR020843">
    <property type="entry name" value="ER"/>
</dbReference>
<comment type="caution">
    <text evidence="2">The sequence shown here is derived from an EMBL/GenBank/DDBJ whole genome shotgun (WGS) entry which is preliminary data.</text>
</comment>
<dbReference type="PANTHER" id="PTHR43482">
    <property type="entry name" value="PROTEIN AST1-RELATED"/>
    <property type="match status" value="1"/>
</dbReference>
<dbReference type="SUPFAM" id="SSF50129">
    <property type="entry name" value="GroES-like"/>
    <property type="match status" value="1"/>
</dbReference>
<gene>
    <name evidence="2" type="ORF">GCM10017577_40650</name>
</gene>
<name>A0A9W6L481_9PSEU</name>
<keyword evidence="3" id="KW-1185">Reference proteome</keyword>
<evidence type="ECO:0000313" key="2">
    <source>
        <dbReference type="EMBL" id="GLL12923.1"/>
    </source>
</evidence>
<dbReference type="SUPFAM" id="SSF51735">
    <property type="entry name" value="NAD(P)-binding Rossmann-fold domains"/>
    <property type="match status" value="1"/>
</dbReference>
<dbReference type="InterPro" id="IPR036291">
    <property type="entry name" value="NAD(P)-bd_dom_sf"/>
</dbReference>
<dbReference type="EMBL" id="BSFQ01000017">
    <property type="protein sequence ID" value="GLL12923.1"/>
    <property type="molecule type" value="Genomic_DNA"/>
</dbReference>
<dbReference type="InterPro" id="IPR013154">
    <property type="entry name" value="ADH-like_N"/>
</dbReference>
<dbReference type="CDD" id="cd05289">
    <property type="entry name" value="MDR_like_2"/>
    <property type="match status" value="1"/>
</dbReference>
<evidence type="ECO:0000259" key="1">
    <source>
        <dbReference type="SMART" id="SM00829"/>
    </source>
</evidence>
<dbReference type="Pfam" id="PF08240">
    <property type="entry name" value="ADH_N"/>
    <property type="match status" value="1"/>
</dbReference>
<dbReference type="Proteomes" id="UP001143463">
    <property type="component" value="Unassembled WGS sequence"/>
</dbReference>
<reference evidence="2" key="1">
    <citation type="journal article" date="2014" name="Int. J. Syst. Evol. Microbiol.">
        <title>Complete genome sequence of Corynebacterium casei LMG S-19264T (=DSM 44701T), isolated from a smear-ripened cheese.</title>
        <authorList>
            <consortium name="US DOE Joint Genome Institute (JGI-PGF)"/>
            <person name="Walter F."/>
            <person name="Albersmeier A."/>
            <person name="Kalinowski J."/>
            <person name="Ruckert C."/>
        </authorList>
    </citation>
    <scope>NUCLEOTIDE SEQUENCE</scope>
    <source>
        <strain evidence="2">VKM Ac-1069</strain>
    </source>
</reference>
<organism evidence="2 3">
    <name type="scientific">Pseudonocardia halophobica</name>
    <dbReference type="NCBI Taxonomy" id="29401"/>
    <lineage>
        <taxon>Bacteria</taxon>
        <taxon>Bacillati</taxon>
        <taxon>Actinomycetota</taxon>
        <taxon>Actinomycetes</taxon>
        <taxon>Pseudonocardiales</taxon>
        <taxon>Pseudonocardiaceae</taxon>
        <taxon>Pseudonocardia</taxon>
    </lineage>
</organism>
<protein>
    <submittedName>
        <fullName evidence="2">NADPH:quinone reductase</fullName>
    </submittedName>
</protein>
<dbReference type="GO" id="GO:0016491">
    <property type="term" value="F:oxidoreductase activity"/>
    <property type="evidence" value="ECO:0007669"/>
    <property type="project" value="InterPro"/>
</dbReference>
<evidence type="ECO:0000313" key="3">
    <source>
        <dbReference type="Proteomes" id="UP001143463"/>
    </source>
</evidence>
<proteinExistence type="predicted"/>
<dbReference type="Gene3D" id="3.40.50.720">
    <property type="entry name" value="NAD(P)-binding Rossmann-like Domain"/>
    <property type="match status" value="1"/>
</dbReference>
<sequence length="302" mass="29866">MRAVVFREFGGPEVLEVAEVPEPEPGPGEVRIAVEAATVNPVDLATRSGFTVQAGLAPAPEGPFVRGLGWDVAGKVDAVGAEVEGLRPGDAVITVLPAFAVPVGAQAEKVVVPAADVAPAPEGVDVAAAATLPLNALTAAAALDDLAAPEGSSLLVIGGAGGVGAFAVQLAVRAGLRVLATASARDEAAVRGYGAEVVRRDALPTGVDGVLDTAGIGAAALAPVRDRGTLVTVAGPVPAERGIRSVQTMVRPDGVRLAELAALAAKGELTLTVAGTYPLDDVAAAHERLAGGGIGGRLVLLV</sequence>
<accession>A0A9W6L481</accession>
<feature type="domain" description="Enoyl reductase (ER)" evidence="1">
    <location>
        <begin position="10"/>
        <end position="300"/>
    </location>
</feature>
<dbReference type="PANTHER" id="PTHR43482:SF1">
    <property type="entry name" value="PROTEIN AST1-RELATED"/>
    <property type="match status" value="1"/>
</dbReference>
<dbReference type="InterPro" id="IPR052585">
    <property type="entry name" value="Lipid_raft_assoc_Zn_ADH"/>
</dbReference>
<dbReference type="Gene3D" id="3.90.180.10">
    <property type="entry name" value="Medium-chain alcohol dehydrogenases, catalytic domain"/>
    <property type="match status" value="1"/>
</dbReference>
<dbReference type="AlphaFoldDB" id="A0A9W6L481"/>
<dbReference type="SMART" id="SM00829">
    <property type="entry name" value="PKS_ER"/>
    <property type="match status" value="1"/>
</dbReference>
<dbReference type="Pfam" id="PF13602">
    <property type="entry name" value="ADH_zinc_N_2"/>
    <property type="match status" value="1"/>
</dbReference>